<dbReference type="AlphaFoldDB" id="A0A9D5HI68"/>
<keyword evidence="3" id="KW-1185">Reference proteome</keyword>
<name>A0A9D5HI68_9LILI</name>
<reference evidence="2" key="2">
    <citation type="journal article" date="2022" name="Hortic Res">
        <title>The genome of Dioscorea zingiberensis sheds light on the biosynthesis, origin and evolution of the medicinally important diosgenin saponins.</title>
        <authorList>
            <person name="Li Y."/>
            <person name="Tan C."/>
            <person name="Li Z."/>
            <person name="Guo J."/>
            <person name="Li S."/>
            <person name="Chen X."/>
            <person name="Wang C."/>
            <person name="Dai X."/>
            <person name="Yang H."/>
            <person name="Song W."/>
            <person name="Hou L."/>
            <person name="Xu J."/>
            <person name="Tong Z."/>
            <person name="Xu A."/>
            <person name="Yuan X."/>
            <person name="Wang W."/>
            <person name="Yang Q."/>
            <person name="Chen L."/>
            <person name="Sun Z."/>
            <person name="Wang K."/>
            <person name="Pan B."/>
            <person name="Chen J."/>
            <person name="Bao Y."/>
            <person name="Liu F."/>
            <person name="Qi X."/>
            <person name="Gang D.R."/>
            <person name="Wen J."/>
            <person name="Li J."/>
        </authorList>
    </citation>
    <scope>NUCLEOTIDE SEQUENCE</scope>
    <source>
        <strain evidence="2">Dzin_1.0</strain>
    </source>
</reference>
<gene>
    <name evidence="2" type="ORF">J5N97_012919</name>
</gene>
<sequence>MGRETTPRWPIHYSFPLSGISSADSGERTFEGTALHHGIRTLVAGSLAYGQGGGGGPMGDGAEPTHGLALGGELPRLRLLEARRGTRKHTFHLTLAKGEPPLPWNDRRLTGTMPSNISTMMGEDTRVVEPHQAPHQPPASRRDKGKALMADLHSTPASFYGGRPTGIIIGERQACRNPSQPATKIQILDRRKHGEQGFRWNQSAAALRWRWATGLGGRWVEQKRFGPRSPAGEDGTKQKGHRSERKRWPARLALDPSLVLGADRVHGEDRMERLD</sequence>
<evidence type="ECO:0000256" key="1">
    <source>
        <dbReference type="SAM" id="MobiDB-lite"/>
    </source>
</evidence>
<dbReference type="EMBL" id="JAGGNH010000003">
    <property type="protein sequence ID" value="KAJ0977445.1"/>
    <property type="molecule type" value="Genomic_DNA"/>
</dbReference>
<feature type="compositionally biased region" description="Basic residues" evidence="1">
    <location>
        <begin position="238"/>
        <end position="249"/>
    </location>
</feature>
<feature type="region of interest" description="Disordered" evidence="1">
    <location>
        <begin position="222"/>
        <end position="249"/>
    </location>
</feature>
<organism evidence="2 3">
    <name type="scientific">Dioscorea zingiberensis</name>
    <dbReference type="NCBI Taxonomy" id="325984"/>
    <lineage>
        <taxon>Eukaryota</taxon>
        <taxon>Viridiplantae</taxon>
        <taxon>Streptophyta</taxon>
        <taxon>Embryophyta</taxon>
        <taxon>Tracheophyta</taxon>
        <taxon>Spermatophyta</taxon>
        <taxon>Magnoliopsida</taxon>
        <taxon>Liliopsida</taxon>
        <taxon>Dioscoreales</taxon>
        <taxon>Dioscoreaceae</taxon>
        <taxon>Dioscorea</taxon>
    </lineage>
</organism>
<protein>
    <submittedName>
        <fullName evidence="2">Uncharacterized protein</fullName>
    </submittedName>
</protein>
<evidence type="ECO:0000313" key="3">
    <source>
        <dbReference type="Proteomes" id="UP001085076"/>
    </source>
</evidence>
<reference evidence="2" key="1">
    <citation type="submission" date="2021-03" db="EMBL/GenBank/DDBJ databases">
        <authorList>
            <person name="Li Z."/>
            <person name="Yang C."/>
        </authorList>
    </citation>
    <scope>NUCLEOTIDE SEQUENCE</scope>
    <source>
        <strain evidence="2">Dzin_1.0</strain>
        <tissue evidence="2">Leaf</tissue>
    </source>
</reference>
<proteinExistence type="predicted"/>
<comment type="caution">
    <text evidence="2">The sequence shown here is derived from an EMBL/GenBank/DDBJ whole genome shotgun (WGS) entry which is preliminary data.</text>
</comment>
<evidence type="ECO:0000313" key="2">
    <source>
        <dbReference type="EMBL" id="KAJ0977445.1"/>
    </source>
</evidence>
<accession>A0A9D5HI68</accession>
<dbReference type="Proteomes" id="UP001085076">
    <property type="component" value="Miscellaneous, Linkage group lg03"/>
</dbReference>